<reference evidence="3" key="1">
    <citation type="submission" date="2016-10" db="EMBL/GenBank/DDBJ databases">
        <authorList>
            <person name="Varghese N."/>
            <person name="Submissions S."/>
        </authorList>
    </citation>
    <scope>NUCLEOTIDE SEQUENCE [LARGE SCALE GENOMIC DNA]</scope>
    <source>
        <strain evidence="3">DSM 44260</strain>
    </source>
</reference>
<protein>
    <submittedName>
        <fullName evidence="2">Alkylhydroperoxidase AhpD family core domain-containing protein</fullName>
    </submittedName>
</protein>
<name>A0A1H9KUK4_9PSEU</name>
<dbReference type="InterPro" id="IPR004675">
    <property type="entry name" value="AhpD_core"/>
</dbReference>
<evidence type="ECO:0000313" key="2">
    <source>
        <dbReference type="EMBL" id="SER02864.1"/>
    </source>
</evidence>
<organism evidence="2 3">
    <name type="scientific">Actinokineospora terrae</name>
    <dbReference type="NCBI Taxonomy" id="155974"/>
    <lineage>
        <taxon>Bacteria</taxon>
        <taxon>Bacillati</taxon>
        <taxon>Actinomycetota</taxon>
        <taxon>Actinomycetes</taxon>
        <taxon>Pseudonocardiales</taxon>
        <taxon>Pseudonocardiaceae</taxon>
        <taxon>Actinokineospora</taxon>
    </lineage>
</organism>
<sequence>MGDVDETAEAAPVAMPRPLVPRLAVDDLVPHVAKRMDALDTAAEKVSLDLGLLELVRTRASQLNGCAYCTDAHAAEALSAGEHTRKLLSLPVWREAPFFTTRERAALGLTDAITRLTDGPVTDEVWDSAAKEFTEVELAELVWTIAIINTWNRIAGPARPWAIE</sequence>
<accession>A0A1H9KUK4</accession>
<proteinExistence type="predicted"/>
<dbReference type="Proteomes" id="UP000199051">
    <property type="component" value="Unassembled WGS sequence"/>
</dbReference>
<dbReference type="AlphaFoldDB" id="A0A1H9KUK4"/>
<keyword evidence="2" id="KW-0575">Peroxidase</keyword>
<dbReference type="RefSeq" id="WP_245782127.1">
    <property type="nucleotide sequence ID" value="NZ_FOGI01000001.1"/>
</dbReference>
<dbReference type="InterPro" id="IPR003779">
    <property type="entry name" value="CMD-like"/>
</dbReference>
<gene>
    <name evidence="2" type="ORF">SAMN04487818_101331</name>
</gene>
<dbReference type="PANTHER" id="PTHR34846">
    <property type="entry name" value="4-CARBOXYMUCONOLACTONE DECARBOXYLASE FAMILY PROTEIN (AFU_ORTHOLOGUE AFUA_6G11590)"/>
    <property type="match status" value="1"/>
</dbReference>
<dbReference type="InterPro" id="IPR029032">
    <property type="entry name" value="AhpD-like"/>
</dbReference>
<evidence type="ECO:0000313" key="3">
    <source>
        <dbReference type="Proteomes" id="UP000199051"/>
    </source>
</evidence>
<keyword evidence="2" id="KW-0560">Oxidoreductase</keyword>
<dbReference type="EMBL" id="FOGI01000001">
    <property type="protein sequence ID" value="SER02864.1"/>
    <property type="molecule type" value="Genomic_DNA"/>
</dbReference>
<feature type="domain" description="Carboxymuconolactone decarboxylase-like" evidence="1">
    <location>
        <begin position="30"/>
        <end position="111"/>
    </location>
</feature>
<keyword evidence="3" id="KW-1185">Reference proteome</keyword>
<evidence type="ECO:0000259" key="1">
    <source>
        <dbReference type="Pfam" id="PF02627"/>
    </source>
</evidence>
<dbReference type="SUPFAM" id="SSF69118">
    <property type="entry name" value="AhpD-like"/>
    <property type="match status" value="1"/>
</dbReference>
<dbReference type="GO" id="GO:0051920">
    <property type="term" value="F:peroxiredoxin activity"/>
    <property type="evidence" value="ECO:0007669"/>
    <property type="project" value="InterPro"/>
</dbReference>
<dbReference type="NCBIfam" id="TIGR00778">
    <property type="entry name" value="ahpD_dom"/>
    <property type="match status" value="1"/>
</dbReference>
<dbReference type="Pfam" id="PF02627">
    <property type="entry name" value="CMD"/>
    <property type="match status" value="1"/>
</dbReference>
<dbReference type="PANTHER" id="PTHR34846:SF10">
    <property type="entry name" value="CYTOPLASMIC PROTEIN"/>
    <property type="match status" value="1"/>
</dbReference>
<dbReference type="STRING" id="155974.SAMN04487818_101331"/>
<dbReference type="Gene3D" id="1.20.1290.10">
    <property type="entry name" value="AhpD-like"/>
    <property type="match status" value="1"/>
</dbReference>